<evidence type="ECO:0000313" key="2">
    <source>
        <dbReference type="Proteomes" id="UP000324222"/>
    </source>
</evidence>
<dbReference type="AlphaFoldDB" id="A0A5B7IM22"/>
<organism evidence="1 2">
    <name type="scientific">Portunus trituberculatus</name>
    <name type="common">Swimming crab</name>
    <name type="synonym">Neptunus trituberculatus</name>
    <dbReference type="NCBI Taxonomy" id="210409"/>
    <lineage>
        <taxon>Eukaryota</taxon>
        <taxon>Metazoa</taxon>
        <taxon>Ecdysozoa</taxon>
        <taxon>Arthropoda</taxon>
        <taxon>Crustacea</taxon>
        <taxon>Multicrustacea</taxon>
        <taxon>Malacostraca</taxon>
        <taxon>Eumalacostraca</taxon>
        <taxon>Eucarida</taxon>
        <taxon>Decapoda</taxon>
        <taxon>Pleocyemata</taxon>
        <taxon>Brachyura</taxon>
        <taxon>Eubrachyura</taxon>
        <taxon>Portunoidea</taxon>
        <taxon>Portunidae</taxon>
        <taxon>Portuninae</taxon>
        <taxon>Portunus</taxon>
    </lineage>
</organism>
<comment type="caution">
    <text evidence="1">The sequence shown here is derived from an EMBL/GenBank/DDBJ whole genome shotgun (WGS) entry which is preliminary data.</text>
</comment>
<keyword evidence="2" id="KW-1185">Reference proteome</keyword>
<proteinExistence type="predicted"/>
<evidence type="ECO:0000313" key="1">
    <source>
        <dbReference type="EMBL" id="MPC81808.1"/>
    </source>
</evidence>
<name>A0A5B7IM22_PORTR</name>
<protein>
    <submittedName>
        <fullName evidence="1">Uncharacterized protein</fullName>
    </submittedName>
</protein>
<gene>
    <name evidence="1" type="ORF">E2C01_076443</name>
</gene>
<dbReference type="Proteomes" id="UP000324222">
    <property type="component" value="Unassembled WGS sequence"/>
</dbReference>
<accession>A0A5B7IM22</accession>
<sequence>MAYPPWSPLYFLAPEYTNQPLLVFLGEPTYLFDDEDSSPRLLAHTTCLPSLEPQLLLFPVFSLSASHCHS</sequence>
<reference evidence="1 2" key="1">
    <citation type="submission" date="2019-05" db="EMBL/GenBank/DDBJ databases">
        <title>Another draft genome of Portunus trituberculatus and its Hox gene families provides insights of decapod evolution.</title>
        <authorList>
            <person name="Jeong J.-H."/>
            <person name="Song I."/>
            <person name="Kim S."/>
            <person name="Choi T."/>
            <person name="Kim D."/>
            <person name="Ryu S."/>
            <person name="Kim W."/>
        </authorList>
    </citation>
    <scope>NUCLEOTIDE SEQUENCE [LARGE SCALE GENOMIC DNA]</scope>
    <source>
        <tissue evidence="1">Muscle</tissue>
    </source>
</reference>
<dbReference type="EMBL" id="VSRR010058083">
    <property type="protein sequence ID" value="MPC81808.1"/>
    <property type="molecule type" value="Genomic_DNA"/>
</dbReference>